<dbReference type="PANTHER" id="PTHR23098:SF16">
    <property type="entry name" value="REGULATORY PROTEIN ZESTE"/>
    <property type="match status" value="1"/>
</dbReference>
<comment type="caution">
    <text evidence="2">The sequence shown here is derived from an EMBL/GenBank/DDBJ whole genome shotgun (WGS) entry which is preliminary data.</text>
</comment>
<keyword evidence="3" id="KW-1185">Reference proteome</keyword>
<dbReference type="EMBL" id="JAIWYP010000001">
    <property type="protein sequence ID" value="KAH3895075.1"/>
    <property type="molecule type" value="Genomic_DNA"/>
</dbReference>
<dbReference type="InterPro" id="IPR028002">
    <property type="entry name" value="Myb_DNA-bind_5"/>
</dbReference>
<evidence type="ECO:0000313" key="3">
    <source>
        <dbReference type="Proteomes" id="UP000828390"/>
    </source>
</evidence>
<dbReference type="OrthoDB" id="6152077at2759"/>
<protein>
    <recommendedName>
        <fullName evidence="1">Myb/SANT-like DNA-binding domain-containing protein</fullName>
    </recommendedName>
</protein>
<dbReference type="GO" id="GO:0005634">
    <property type="term" value="C:nucleus"/>
    <property type="evidence" value="ECO:0007669"/>
    <property type="project" value="TreeGrafter"/>
</dbReference>
<sequence>MMATEPVVKRMKNKNWNASETTILVERCVEGYSLLFGSHSPSVTEGKKDLFWKETIEMINAVGPGRSLHEAKRKWVDLKSSTKAKEKKLKRKWEKQVVDLRQTS</sequence>
<evidence type="ECO:0000259" key="1">
    <source>
        <dbReference type="Pfam" id="PF13873"/>
    </source>
</evidence>
<feature type="domain" description="Myb/SANT-like DNA-binding" evidence="1">
    <location>
        <begin position="13"/>
        <end position="85"/>
    </location>
</feature>
<gene>
    <name evidence="2" type="ORF">DPMN_019235</name>
</gene>
<reference evidence="2" key="2">
    <citation type="submission" date="2020-11" db="EMBL/GenBank/DDBJ databases">
        <authorList>
            <person name="McCartney M.A."/>
            <person name="Auch B."/>
            <person name="Kono T."/>
            <person name="Mallez S."/>
            <person name="Becker A."/>
            <person name="Gohl D.M."/>
            <person name="Silverstein K.A.T."/>
            <person name="Koren S."/>
            <person name="Bechman K.B."/>
            <person name="Herman A."/>
            <person name="Abrahante J.E."/>
            <person name="Garbe J."/>
        </authorList>
    </citation>
    <scope>NUCLEOTIDE SEQUENCE</scope>
    <source>
        <strain evidence="2">Duluth1</strain>
        <tissue evidence="2">Whole animal</tissue>
    </source>
</reference>
<name>A0A9D4NIU6_DREPO</name>
<dbReference type="Proteomes" id="UP000828390">
    <property type="component" value="Unassembled WGS sequence"/>
</dbReference>
<dbReference type="PANTHER" id="PTHR23098">
    <property type="entry name" value="AGAP001331-PA-RELATED"/>
    <property type="match status" value="1"/>
</dbReference>
<reference evidence="2" key="1">
    <citation type="journal article" date="2019" name="bioRxiv">
        <title>The Genome of the Zebra Mussel, Dreissena polymorpha: A Resource for Invasive Species Research.</title>
        <authorList>
            <person name="McCartney M.A."/>
            <person name="Auch B."/>
            <person name="Kono T."/>
            <person name="Mallez S."/>
            <person name="Zhang Y."/>
            <person name="Obille A."/>
            <person name="Becker A."/>
            <person name="Abrahante J.E."/>
            <person name="Garbe J."/>
            <person name="Badalamenti J.P."/>
            <person name="Herman A."/>
            <person name="Mangelson H."/>
            <person name="Liachko I."/>
            <person name="Sullivan S."/>
            <person name="Sone E.D."/>
            <person name="Koren S."/>
            <person name="Silverstein K.A.T."/>
            <person name="Beckman K.B."/>
            <person name="Gohl D.M."/>
        </authorList>
    </citation>
    <scope>NUCLEOTIDE SEQUENCE</scope>
    <source>
        <strain evidence="2">Duluth1</strain>
        <tissue evidence="2">Whole animal</tissue>
    </source>
</reference>
<organism evidence="2 3">
    <name type="scientific">Dreissena polymorpha</name>
    <name type="common">Zebra mussel</name>
    <name type="synonym">Mytilus polymorpha</name>
    <dbReference type="NCBI Taxonomy" id="45954"/>
    <lineage>
        <taxon>Eukaryota</taxon>
        <taxon>Metazoa</taxon>
        <taxon>Spiralia</taxon>
        <taxon>Lophotrochozoa</taxon>
        <taxon>Mollusca</taxon>
        <taxon>Bivalvia</taxon>
        <taxon>Autobranchia</taxon>
        <taxon>Heteroconchia</taxon>
        <taxon>Euheterodonta</taxon>
        <taxon>Imparidentia</taxon>
        <taxon>Neoheterodontei</taxon>
        <taxon>Myida</taxon>
        <taxon>Dreissenoidea</taxon>
        <taxon>Dreissenidae</taxon>
        <taxon>Dreissena</taxon>
    </lineage>
</organism>
<evidence type="ECO:0000313" key="2">
    <source>
        <dbReference type="EMBL" id="KAH3895075.1"/>
    </source>
</evidence>
<proteinExistence type="predicted"/>
<accession>A0A9D4NIU6</accession>
<dbReference type="AlphaFoldDB" id="A0A9D4NIU6"/>
<dbReference type="Pfam" id="PF13873">
    <property type="entry name" value="Myb_DNA-bind_5"/>
    <property type="match status" value="1"/>
</dbReference>